<proteinExistence type="predicted"/>
<gene>
    <name evidence="1" type="ORF">OLEA9_A058282</name>
</gene>
<dbReference type="OrthoDB" id="1435597at2759"/>
<dbReference type="Gramene" id="OE9A058282T1">
    <property type="protein sequence ID" value="OE9A058282C1"/>
    <property type="gene ID" value="OE9A058282"/>
</dbReference>
<name>A0A8S0QAA0_OLEEU</name>
<evidence type="ECO:0000313" key="1">
    <source>
        <dbReference type="EMBL" id="CAA2961712.1"/>
    </source>
</evidence>
<organism evidence="1 2">
    <name type="scientific">Olea europaea subsp. europaea</name>
    <dbReference type="NCBI Taxonomy" id="158383"/>
    <lineage>
        <taxon>Eukaryota</taxon>
        <taxon>Viridiplantae</taxon>
        <taxon>Streptophyta</taxon>
        <taxon>Embryophyta</taxon>
        <taxon>Tracheophyta</taxon>
        <taxon>Spermatophyta</taxon>
        <taxon>Magnoliopsida</taxon>
        <taxon>eudicotyledons</taxon>
        <taxon>Gunneridae</taxon>
        <taxon>Pentapetalae</taxon>
        <taxon>asterids</taxon>
        <taxon>lamiids</taxon>
        <taxon>Lamiales</taxon>
        <taxon>Oleaceae</taxon>
        <taxon>Oleeae</taxon>
        <taxon>Olea</taxon>
    </lineage>
</organism>
<dbReference type="Proteomes" id="UP000594638">
    <property type="component" value="Unassembled WGS sequence"/>
</dbReference>
<protein>
    <submittedName>
        <fullName evidence="1">Uncharacterized protein</fullName>
    </submittedName>
</protein>
<keyword evidence="2" id="KW-1185">Reference proteome</keyword>
<evidence type="ECO:0000313" key="2">
    <source>
        <dbReference type="Proteomes" id="UP000594638"/>
    </source>
</evidence>
<dbReference type="AlphaFoldDB" id="A0A8S0QAA0"/>
<accession>A0A8S0QAA0</accession>
<sequence length="110" mass="12344">MIGVRKSEGKVGDDLFNSWMKFDSVDSSNSSCIEDKDKDIVDCGTRMSGGDNNSIESESISRHGLSAREDFKRSMVGDIAPPARHYRCLSMDSAFRNLKFGDELPNFWKI</sequence>
<comment type="caution">
    <text evidence="1">The sequence shown here is derived from an EMBL/GenBank/DDBJ whole genome shotgun (WGS) entry which is preliminary data.</text>
</comment>
<reference evidence="1 2" key="1">
    <citation type="submission" date="2019-12" db="EMBL/GenBank/DDBJ databases">
        <authorList>
            <person name="Alioto T."/>
            <person name="Alioto T."/>
            <person name="Gomez Garrido J."/>
        </authorList>
    </citation>
    <scope>NUCLEOTIDE SEQUENCE [LARGE SCALE GENOMIC DNA]</scope>
</reference>
<dbReference type="EMBL" id="CACTIH010000597">
    <property type="protein sequence ID" value="CAA2961712.1"/>
    <property type="molecule type" value="Genomic_DNA"/>
</dbReference>